<dbReference type="Pfam" id="PF03732">
    <property type="entry name" value="Retrotrans_gag"/>
    <property type="match status" value="1"/>
</dbReference>
<evidence type="ECO:0000313" key="4">
    <source>
        <dbReference type="Proteomes" id="UP001151760"/>
    </source>
</evidence>
<reference evidence="3" key="2">
    <citation type="submission" date="2022-01" db="EMBL/GenBank/DDBJ databases">
        <authorList>
            <person name="Yamashiro T."/>
            <person name="Shiraishi A."/>
            <person name="Satake H."/>
            <person name="Nakayama K."/>
        </authorList>
    </citation>
    <scope>NUCLEOTIDE SEQUENCE</scope>
</reference>
<dbReference type="EMBL" id="BQNB010018158">
    <property type="protein sequence ID" value="GJT71314.1"/>
    <property type="molecule type" value="Genomic_DNA"/>
</dbReference>
<organism evidence="3 4">
    <name type="scientific">Tanacetum coccineum</name>
    <dbReference type="NCBI Taxonomy" id="301880"/>
    <lineage>
        <taxon>Eukaryota</taxon>
        <taxon>Viridiplantae</taxon>
        <taxon>Streptophyta</taxon>
        <taxon>Embryophyta</taxon>
        <taxon>Tracheophyta</taxon>
        <taxon>Spermatophyta</taxon>
        <taxon>Magnoliopsida</taxon>
        <taxon>eudicotyledons</taxon>
        <taxon>Gunneridae</taxon>
        <taxon>Pentapetalae</taxon>
        <taxon>asterids</taxon>
        <taxon>campanulids</taxon>
        <taxon>Asterales</taxon>
        <taxon>Asteraceae</taxon>
        <taxon>Asteroideae</taxon>
        <taxon>Anthemideae</taxon>
        <taxon>Anthemidinae</taxon>
        <taxon>Tanacetum</taxon>
    </lineage>
</organism>
<dbReference type="Gene3D" id="3.30.70.270">
    <property type="match status" value="1"/>
</dbReference>
<dbReference type="PANTHER" id="PTHR33067:SF35">
    <property type="entry name" value="ASPARTIC PEPTIDASE DDI1-TYPE DOMAIN-CONTAINING PROTEIN"/>
    <property type="match status" value="1"/>
</dbReference>
<feature type="domain" description="Retrotransposon gag" evidence="2">
    <location>
        <begin position="44"/>
        <end position="137"/>
    </location>
</feature>
<dbReference type="GO" id="GO:0003964">
    <property type="term" value="F:RNA-directed DNA polymerase activity"/>
    <property type="evidence" value="ECO:0007669"/>
    <property type="project" value="UniProtKB-KW"/>
</dbReference>
<comment type="caution">
    <text evidence="3">The sequence shown here is derived from an EMBL/GenBank/DDBJ whole genome shotgun (WGS) entry which is preliminary data.</text>
</comment>
<dbReference type="Proteomes" id="UP001151760">
    <property type="component" value="Unassembled WGS sequence"/>
</dbReference>
<dbReference type="InterPro" id="IPR043502">
    <property type="entry name" value="DNA/RNA_pol_sf"/>
</dbReference>
<dbReference type="Gene3D" id="2.40.70.10">
    <property type="entry name" value="Acid Proteases"/>
    <property type="match status" value="1"/>
</dbReference>
<feature type="compositionally biased region" description="Polar residues" evidence="1">
    <location>
        <begin position="260"/>
        <end position="291"/>
    </location>
</feature>
<dbReference type="PANTHER" id="PTHR33067">
    <property type="entry name" value="RNA-DIRECTED DNA POLYMERASE-RELATED"/>
    <property type="match status" value="1"/>
</dbReference>
<name>A0ABQ5G8C8_9ASTR</name>
<evidence type="ECO:0000313" key="3">
    <source>
        <dbReference type="EMBL" id="GJT71314.1"/>
    </source>
</evidence>
<keyword evidence="3" id="KW-0695">RNA-directed DNA polymerase</keyword>
<proteinExistence type="predicted"/>
<dbReference type="Gene3D" id="3.10.10.10">
    <property type="entry name" value="HIV Type 1 Reverse Transcriptase, subunit A, domain 1"/>
    <property type="match status" value="1"/>
</dbReference>
<evidence type="ECO:0000256" key="1">
    <source>
        <dbReference type="SAM" id="MobiDB-lite"/>
    </source>
</evidence>
<dbReference type="InterPro" id="IPR043128">
    <property type="entry name" value="Rev_trsase/Diguanyl_cyclase"/>
</dbReference>
<keyword evidence="3" id="KW-0548">Nucleotidyltransferase</keyword>
<reference evidence="3" key="1">
    <citation type="journal article" date="2022" name="Int. J. Mol. Sci.">
        <title>Draft Genome of Tanacetum Coccineum: Genomic Comparison of Closely Related Tanacetum-Family Plants.</title>
        <authorList>
            <person name="Yamashiro T."/>
            <person name="Shiraishi A."/>
            <person name="Nakayama K."/>
            <person name="Satake H."/>
        </authorList>
    </citation>
    <scope>NUCLEOTIDE SEQUENCE</scope>
</reference>
<dbReference type="SUPFAM" id="SSF56672">
    <property type="entry name" value="DNA/RNA polymerases"/>
    <property type="match status" value="1"/>
</dbReference>
<keyword evidence="4" id="KW-1185">Reference proteome</keyword>
<protein>
    <submittedName>
        <fullName evidence="3">Reverse transcriptase domain-containing protein</fullName>
    </submittedName>
</protein>
<dbReference type="InterPro" id="IPR005162">
    <property type="entry name" value="Retrotrans_gag_dom"/>
</dbReference>
<feature type="region of interest" description="Disordered" evidence="1">
    <location>
        <begin position="255"/>
        <end position="350"/>
    </location>
</feature>
<keyword evidence="3" id="KW-0808">Transferase</keyword>
<dbReference type="InterPro" id="IPR021109">
    <property type="entry name" value="Peptidase_aspartic_dom_sf"/>
</dbReference>
<accession>A0ABQ5G8C8</accession>
<gene>
    <name evidence="3" type="ORF">Tco_1030600</name>
</gene>
<sequence length="812" mass="93039">MDDEPMWVANRVVAPTPDSAITIPETANKFAIKDTENEVVHLMMFPLSLTGEAKTWLDKLNERTIEMWDELRTAFVSRFFPPTLFDRLLGEIRAFSQHENKSLTNAWLRMKKMLRNCHGHNLSKGNIIKIFYHGLNEVTQEVLKAAVGGIFLYKTPNQAYQLLEDKVLLKLDWAKNQKTKSSLKKTVAFAAEGSSNCDNDKIMARMDVMTMKMDAQYKDFQSRSKQPNLEDDIPMSCEEEAKFMQTFRPKFDRLADKQSGRPSGSLPSNTQPNPKGSSSKPYQPSKAQNEHVNAVFTWSGKSYDPPDNPNDQQNNSETPINFDSDEEDDEPTPQPKYKIPKPVKETPTPKPYKLKIPYPQCLIKEKMEAQYGKFIDMIRAVRINVPLVDVLAEMPNYGKFLKEIVNNKHKIEQISAAFLSDESSAILQNKVLPKLGYPRSFLIPSKNMLVEVAKFIFPIDFVILEMEEDSKVPLILGRPFLHTAGVVIRVKQKQLNLGVGAERMIFHINSAMKQSYSNDDTCFSIDVINEILEEDFDALLDKGSEILHSIEGTILEEKLFAEFDEFMAMTTDENSKSESDTEEPPFEKITFNTDYKIKTSLEKLPTDLELKHLPDNLEYVFLEETSFLPVIISSQLSEENKNKLVSVLKRHKQAFAWKTTDIPGICPSFCKHKIQLLEDKPVVQKQRRLNPNMQEVMKKEIIKLLDTGIIYPITDSPWVSPIHCVPKKGGITVVTNERNEFVPTRTVTATFQRCMLAIFHDTVEESVEVFMENFSVFGSSFDHCMNNLDKMIQRCKDAHLILNWEKCHFMVK</sequence>
<evidence type="ECO:0000259" key="2">
    <source>
        <dbReference type="Pfam" id="PF03732"/>
    </source>
</evidence>